<proteinExistence type="predicted"/>
<keyword evidence="3" id="KW-0677">Repeat</keyword>
<reference evidence="7" key="2">
    <citation type="submission" date="2025-08" db="UniProtKB">
        <authorList>
            <consortium name="Ensembl"/>
        </authorList>
    </citation>
    <scope>IDENTIFICATION</scope>
</reference>
<dbReference type="AlphaFoldDB" id="A0AAY5KUX0"/>
<feature type="coiled-coil region" evidence="5">
    <location>
        <begin position="29"/>
        <end position="84"/>
    </location>
</feature>
<name>A0AAY5KUX0_ESOLU</name>
<comment type="subcellular location">
    <subcellularLocation>
        <location evidence="1">Endomembrane system</location>
    </subcellularLocation>
</comment>
<dbReference type="PANTHER" id="PTHR14514">
    <property type="entry name" value="PKA ANCHORING PROTEIN"/>
    <property type="match status" value="1"/>
</dbReference>
<evidence type="ECO:0008006" key="9">
    <source>
        <dbReference type="Google" id="ProtNLM"/>
    </source>
</evidence>
<dbReference type="Proteomes" id="UP000265140">
    <property type="component" value="Chromosome 18"/>
</dbReference>
<keyword evidence="2" id="KW-0597">Phosphoprotein</keyword>
<feature type="compositionally biased region" description="Polar residues" evidence="6">
    <location>
        <begin position="229"/>
        <end position="244"/>
    </location>
</feature>
<reference evidence="7" key="3">
    <citation type="submission" date="2025-09" db="UniProtKB">
        <authorList>
            <consortium name="Ensembl"/>
        </authorList>
    </citation>
    <scope>IDENTIFICATION</scope>
</reference>
<dbReference type="PANTHER" id="PTHR14514:SF4">
    <property type="entry name" value="NESPRIN-2"/>
    <property type="match status" value="1"/>
</dbReference>
<dbReference type="GeneTree" id="ENSGT00940000154656"/>
<protein>
    <recommendedName>
        <fullName evidence="9">IKBKB interacting protein</fullName>
    </recommendedName>
</protein>
<evidence type="ECO:0000256" key="1">
    <source>
        <dbReference type="ARBA" id="ARBA00004308"/>
    </source>
</evidence>
<keyword evidence="5" id="KW-0175">Coiled coil</keyword>
<evidence type="ECO:0000256" key="4">
    <source>
        <dbReference type="ARBA" id="ARBA00023136"/>
    </source>
</evidence>
<organism evidence="7 8">
    <name type="scientific">Esox lucius</name>
    <name type="common">Northern pike</name>
    <dbReference type="NCBI Taxonomy" id="8010"/>
    <lineage>
        <taxon>Eukaryota</taxon>
        <taxon>Metazoa</taxon>
        <taxon>Chordata</taxon>
        <taxon>Craniata</taxon>
        <taxon>Vertebrata</taxon>
        <taxon>Euteleostomi</taxon>
        <taxon>Actinopterygii</taxon>
        <taxon>Neopterygii</taxon>
        <taxon>Teleostei</taxon>
        <taxon>Protacanthopterygii</taxon>
        <taxon>Esociformes</taxon>
        <taxon>Esocidae</taxon>
        <taxon>Esox</taxon>
    </lineage>
</organism>
<accession>A0AAY5KUX0</accession>
<evidence type="ECO:0000313" key="7">
    <source>
        <dbReference type="Ensembl" id="ENSELUP00000090332.1"/>
    </source>
</evidence>
<feature type="region of interest" description="Disordered" evidence="6">
    <location>
        <begin position="193"/>
        <end position="244"/>
    </location>
</feature>
<keyword evidence="4" id="KW-0472">Membrane</keyword>
<dbReference type="Ensembl" id="ENSELUT00000104535.1">
    <property type="protein sequence ID" value="ENSELUP00000090332.1"/>
    <property type="gene ID" value="ENSELUG00000006255.3"/>
</dbReference>
<evidence type="ECO:0000256" key="3">
    <source>
        <dbReference type="ARBA" id="ARBA00022737"/>
    </source>
</evidence>
<evidence type="ECO:0000256" key="5">
    <source>
        <dbReference type="SAM" id="Coils"/>
    </source>
</evidence>
<evidence type="ECO:0000256" key="2">
    <source>
        <dbReference type="ARBA" id="ARBA00022553"/>
    </source>
</evidence>
<reference evidence="7 8" key="1">
    <citation type="submission" date="2020-02" db="EMBL/GenBank/DDBJ databases">
        <title>Esox lucius (northern pike) genome, fEsoLuc1, primary haplotype.</title>
        <authorList>
            <person name="Myers G."/>
            <person name="Karagic N."/>
            <person name="Meyer A."/>
            <person name="Pippel M."/>
            <person name="Reichard M."/>
            <person name="Winkler S."/>
            <person name="Tracey A."/>
            <person name="Sims Y."/>
            <person name="Howe K."/>
            <person name="Rhie A."/>
            <person name="Formenti G."/>
            <person name="Durbin R."/>
            <person name="Fedrigo O."/>
            <person name="Jarvis E.D."/>
        </authorList>
    </citation>
    <scope>NUCLEOTIDE SEQUENCE [LARGE SCALE GENOMIC DNA]</scope>
</reference>
<evidence type="ECO:0000313" key="8">
    <source>
        <dbReference type="Proteomes" id="UP000265140"/>
    </source>
</evidence>
<keyword evidence="8" id="KW-1185">Reference proteome</keyword>
<sequence>MVLDDSERIRATLMGFGPVLEQISAVCHISAMEDRLVQTECQVTDMQQKIMGPLDKLMHITLEVDAIEAEVKTMEKNVTKIRAILSSTDALNVSFEEHLHNRQVILANIQSMRRTVGEIEVCKAELELPHGAEETLTAFSRAMQLLDSLQELEQLTQEQSKALEGKMGEERQTEETVPSAAVCVTAKPSGLTVSSHLWDPHPLGTTSGQDPDETLMDQKPAEAVAPTPQILTTMSQDHTNAVSK</sequence>
<evidence type="ECO:0000256" key="6">
    <source>
        <dbReference type="SAM" id="MobiDB-lite"/>
    </source>
</evidence>